<sequence>MTTRRYQSDTPRIDWDEVIYNFLLITFILFAIRDGLTGSIRYLFQLLHVSFLWFVPDLMSFVAMGLFFYQQFFVKKNAIGMYLCYIFILSTITSIFFMNNSAFSLFSSIKMFIPMFVGFCFYGRSVTERQWVRAVLIVICGASVLGLLANPYVEYPWVGQTISSFGMEREATKLWWQEGGIRYGGLAGDSTMAAYMVIFIFILLSPHYSFLTNVICLPIILWAIQVSTSKTALGVYFLYVGIYFTVYFLRDRALNIAFLRLVAKWSFVCLLVPPLLMLMFYGAELGKVSSSLFSLQDRIDNTWPGPFQTVAEIFPAGVVFGCGLGCFSYPMDYTALSEYNLPLDNFYMSTLIMMGMPFVLFVVMQFLMVRHARDPVKLSLMTMFNFYSITIQCYGPSYATLMFGYIFSEMFGYHVRNKSRVPQQPKLKPMGQGGAEPGLANAQADMVPRPQG</sequence>
<protein>
    <submittedName>
        <fullName evidence="3">Uncharacterized protein</fullName>
    </submittedName>
</protein>
<evidence type="ECO:0000313" key="4">
    <source>
        <dbReference type="Proteomes" id="UP000435138"/>
    </source>
</evidence>
<feature type="transmembrane region" description="Helical" evidence="2">
    <location>
        <begin position="183"/>
        <end position="203"/>
    </location>
</feature>
<feature type="transmembrane region" description="Helical" evidence="2">
    <location>
        <begin position="346"/>
        <end position="368"/>
    </location>
</feature>
<dbReference type="EMBL" id="WIXI01000049">
    <property type="protein sequence ID" value="MQY48939.1"/>
    <property type="molecule type" value="Genomic_DNA"/>
</dbReference>
<evidence type="ECO:0000256" key="1">
    <source>
        <dbReference type="SAM" id="MobiDB-lite"/>
    </source>
</evidence>
<evidence type="ECO:0000256" key="2">
    <source>
        <dbReference type="SAM" id="Phobius"/>
    </source>
</evidence>
<dbReference type="RefSeq" id="WP_153358191.1">
    <property type="nucleotide sequence ID" value="NZ_JAYKOO010000004.1"/>
</dbReference>
<keyword evidence="4" id="KW-1185">Reference proteome</keyword>
<feature type="transmembrane region" description="Helical" evidence="2">
    <location>
        <begin position="103"/>
        <end position="122"/>
    </location>
</feature>
<feature type="transmembrane region" description="Helical" evidence="2">
    <location>
        <begin position="261"/>
        <end position="283"/>
    </location>
</feature>
<proteinExistence type="predicted"/>
<dbReference type="AlphaFoldDB" id="A0A6A8ADU0"/>
<keyword evidence="2" id="KW-0472">Membrane</keyword>
<feature type="region of interest" description="Disordered" evidence="1">
    <location>
        <begin position="423"/>
        <end position="452"/>
    </location>
</feature>
<name>A0A6A8ADU0_9HYPH</name>
<gene>
    <name evidence="3" type="ORF">GAO09_23160</name>
</gene>
<feature type="transmembrane region" description="Helical" evidence="2">
    <location>
        <begin position="233"/>
        <end position="249"/>
    </location>
</feature>
<dbReference type="Proteomes" id="UP000435138">
    <property type="component" value="Unassembled WGS sequence"/>
</dbReference>
<keyword evidence="2" id="KW-1133">Transmembrane helix</keyword>
<feature type="transmembrane region" description="Helical" evidence="2">
    <location>
        <begin position="210"/>
        <end position="227"/>
    </location>
</feature>
<organism evidence="3 4">
    <name type="scientific">Endobacterium cereale</name>
    <dbReference type="NCBI Taxonomy" id="2663029"/>
    <lineage>
        <taxon>Bacteria</taxon>
        <taxon>Pseudomonadati</taxon>
        <taxon>Pseudomonadota</taxon>
        <taxon>Alphaproteobacteria</taxon>
        <taxon>Hyphomicrobiales</taxon>
        <taxon>Rhizobiaceae</taxon>
        <taxon>Endobacterium</taxon>
    </lineage>
</organism>
<feature type="transmembrane region" description="Helical" evidence="2">
    <location>
        <begin position="42"/>
        <end position="67"/>
    </location>
</feature>
<feature type="transmembrane region" description="Helical" evidence="2">
    <location>
        <begin position="134"/>
        <end position="153"/>
    </location>
</feature>
<accession>A0A6A8ADU0</accession>
<feature type="transmembrane region" description="Helical" evidence="2">
    <location>
        <begin position="18"/>
        <end position="36"/>
    </location>
</feature>
<feature type="transmembrane region" description="Helical" evidence="2">
    <location>
        <begin position="380"/>
        <end position="407"/>
    </location>
</feature>
<reference evidence="3 4" key="1">
    <citation type="submission" date="2019-11" db="EMBL/GenBank/DDBJ databases">
        <title>Genome analysis of Rhizobacterium cereale a novel genus and species isolated from maize roots in North Spain.</title>
        <authorList>
            <person name="Menendez E."/>
            <person name="Flores-Felix J.D."/>
            <person name="Ramirez-Bahena M.-H."/>
            <person name="Igual J.M."/>
            <person name="Garcia-Fraile P."/>
            <person name="Peix A."/>
            <person name="Velazquez E."/>
        </authorList>
    </citation>
    <scope>NUCLEOTIDE SEQUENCE [LARGE SCALE GENOMIC DNA]</scope>
    <source>
        <strain evidence="3 4">RZME27</strain>
    </source>
</reference>
<keyword evidence="2" id="KW-0812">Transmembrane</keyword>
<feature type="transmembrane region" description="Helical" evidence="2">
    <location>
        <begin position="79"/>
        <end position="97"/>
    </location>
</feature>
<evidence type="ECO:0000313" key="3">
    <source>
        <dbReference type="EMBL" id="MQY48939.1"/>
    </source>
</evidence>
<comment type="caution">
    <text evidence="3">The sequence shown here is derived from an EMBL/GenBank/DDBJ whole genome shotgun (WGS) entry which is preliminary data.</text>
</comment>